<dbReference type="EMBL" id="WTYL01000001">
    <property type="protein sequence ID" value="MXP42997.1"/>
    <property type="molecule type" value="Genomic_DNA"/>
</dbReference>
<comment type="caution">
    <text evidence="1">The sequence shown here is derived from an EMBL/GenBank/DDBJ whole genome shotgun (WGS) entry which is preliminary data.</text>
</comment>
<evidence type="ECO:0000313" key="1">
    <source>
        <dbReference type="EMBL" id="MXP42997.1"/>
    </source>
</evidence>
<name>A0A845B0P7_9SPHN</name>
<organism evidence="1 2">
    <name type="scientific">Allopontixanthobacter sediminis</name>
    <dbReference type="NCBI Taxonomy" id="1689985"/>
    <lineage>
        <taxon>Bacteria</taxon>
        <taxon>Pseudomonadati</taxon>
        <taxon>Pseudomonadota</taxon>
        <taxon>Alphaproteobacteria</taxon>
        <taxon>Sphingomonadales</taxon>
        <taxon>Erythrobacteraceae</taxon>
        <taxon>Allopontixanthobacter</taxon>
    </lineage>
</organism>
<evidence type="ECO:0000313" key="2">
    <source>
        <dbReference type="Proteomes" id="UP000431922"/>
    </source>
</evidence>
<keyword evidence="2" id="KW-1185">Reference proteome</keyword>
<dbReference type="AlphaFoldDB" id="A0A845B0P7"/>
<proteinExistence type="predicted"/>
<accession>A0A845B0P7</accession>
<reference evidence="1 2" key="1">
    <citation type="submission" date="2019-12" db="EMBL/GenBank/DDBJ databases">
        <title>Genomic-based taxomic classification of the family Erythrobacteraceae.</title>
        <authorList>
            <person name="Xu L."/>
        </authorList>
    </citation>
    <scope>NUCLEOTIDE SEQUENCE [LARGE SCALE GENOMIC DNA]</scope>
    <source>
        <strain evidence="1 2">KCTC 42453</strain>
    </source>
</reference>
<gene>
    <name evidence="1" type="ORF">GRI65_00840</name>
</gene>
<dbReference type="RefSeq" id="WP_160754651.1">
    <property type="nucleotide sequence ID" value="NZ_WTYL01000001.1"/>
</dbReference>
<protein>
    <submittedName>
        <fullName evidence="1">Uncharacterized protein</fullName>
    </submittedName>
</protein>
<dbReference type="Proteomes" id="UP000431922">
    <property type="component" value="Unassembled WGS sequence"/>
</dbReference>
<sequence>MAAIPQINIIAPKRVPFDDTIPVTVLDYTGATPLMEIRAEPGDQGGALVSLGASSSGSEGIAITYEAGYLDPDTGDVVGASIVRIIINETTLEGLAYGADPSQSVTLYYDLHLAPSGGKKFILCAGAFIIMPGVTL</sequence>